<dbReference type="InterPro" id="IPR008979">
    <property type="entry name" value="Galactose-bd-like_sf"/>
</dbReference>
<protein>
    <submittedName>
        <fullName evidence="3">F-box only protein 6</fullName>
    </submittedName>
</protein>
<dbReference type="GO" id="GO:0006516">
    <property type="term" value="P:glycoprotein catabolic process"/>
    <property type="evidence" value="ECO:0007669"/>
    <property type="project" value="TreeGrafter"/>
</dbReference>
<dbReference type="EMBL" id="JI167769">
    <property type="protein sequence ID" value="ADY42741.1"/>
    <property type="molecule type" value="mRNA"/>
</dbReference>
<dbReference type="SMART" id="SM01198">
    <property type="entry name" value="FBA"/>
    <property type="match status" value="1"/>
</dbReference>
<dbReference type="GO" id="GO:0031146">
    <property type="term" value="P:SCF-dependent proteasomal ubiquitin-dependent protein catabolic process"/>
    <property type="evidence" value="ECO:0007669"/>
    <property type="project" value="TreeGrafter"/>
</dbReference>
<dbReference type="GO" id="GO:0019005">
    <property type="term" value="C:SCF ubiquitin ligase complex"/>
    <property type="evidence" value="ECO:0007669"/>
    <property type="project" value="TreeGrafter"/>
</dbReference>
<dbReference type="InterPro" id="IPR036047">
    <property type="entry name" value="F-box-like_dom_sf"/>
</dbReference>
<dbReference type="SUPFAM" id="SSF49785">
    <property type="entry name" value="Galactose-binding domain-like"/>
    <property type="match status" value="1"/>
</dbReference>
<dbReference type="PANTHER" id="PTHR12125">
    <property type="entry name" value="F-BOX ONLY PROTEIN 6-LIKE PROTEIN"/>
    <property type="match status" value="1"/>
</dbReference>
<dbReference type="InterPro" id="IPR007397">
    <property type="entry name" value="F-box-assoc_dom"/>
</dbReference>
<dbReference type="Gene3D" id="1.20.1280.50">
    <property type="match status" value="1"/>
</dbReference>
<evidence type="ECO:0000313" key="3">
    <source>
        <dbReference type="EMBL" id="ADY42741.1"/>
    </source>
</evidence>
<dbReference type="InterPro" id="IPR039752">
    <property type="entry name" value="F-box_only"/>
</dbReference>
<dbReference type="PROSITE" id="PS51114">
    <property type="entry name" value="FBA"/>
    <property type="match status" value="1"/>
</dbReference>
<dbReference type="Pfam" id="PF04300">
    <property type="entry name" value="FBA"/>
    <property type="match status" value="2"/>
</dbReference>
<dbReference type="AlphaFoldDB" id="F1KXY7"/>
<evidence type="ECO:0000259" key="2">
    <source>
        <dbReference type="PROSITE" id="PS51114"/>
    </source>
</evidence>
<dbReference type="Gene3D" id="2.60.120.260">
    <property type="entry name" value="Galactose-binding domain-like"/>
    <property type="match status" value="1"/>
</dbReference>
<dbReference type="PANTHER" id="PTHR12125:SF5">
    <property type="entry name" value="F-BOX DOMAIN-CONTAINING PROTEIN"/>
    <property type="match status" value="1"/>
</dbReference>
<proteinExistence type="evidence at transcript level"/>
<accession>F1KXY7</accession>
<dbReference type="SUPFAM" id="SSF81383">
    <property type="entry name" value="F-box domain"/>
    <property type="match status" value="1"/>
</dbReference>
<dbReference type="FunFam" id="2.60.120.260:FF:000012">
    <property type="entry name" value="F-box only protein 2"/>
    <property type="match status" value="1"/>
</dbReference>
<dbReference type="GO" id="GO:0061630">
    <property type="term" value="F:ubiquitin protein ligase activity"/>
    <property type="evidence" value="ECO:0007669"/>
    <property type="project" value="TreeGrafter"/>
</dbReference>
<dbReference type="GO" id="GO:0005737">
    <property type="term" value="C:cytoplasm"/>
    <property type="evidence" value="ECO:0007669"/>
    <property type="project" value="TreeGrafter"/>
</dbReference>
<name>F1KXY7_ASCSU</name>
<evidence type="ECO:0000256" key="1">
    <source>
        <dbReference type="SAM" id="MobiDB-lite"/>
    </source>
</evidence>
<organism evidence="3">
    <name type="scientific">Ascaris suum</name>
    <name type="common">Pig roundworm</name>
    <name type="synonym">Ascaris lumbricoides</name>
    <dbReference type="NCBI Taxonomy" id="6253"/>
    <lineage>
        <taxon>Eukaryota</taxon>
        <taxon>Metazoa</taxon>
        <taxon>Ecdysozoa</taxon>
        <taxon>Nematoda</taxon>
        <taxon>Chromadorea</taxon>
        <taxon>Rhabditida</taxon>
        <taxon>Spirurina</taxon>
        <taxon>Ascaridomorpha</taxon>
        <taxon>Ascaridoidea</taxon>
        <taxon>Ascarididae</taxon>
        <taxon>Ascaris</taxon>
    </lineage>
</organism>
<feature type="domain" description="FBA" evidence="2">
    <location>
        <begin position="130"/>
        <end position="333"/>
    </location>
</feature>
<dbReference type="GO" id="GO:0036503">
    <property type="term" value="P:ERAD pathway"/>
    <property type="evidence" value="ECO:0007669"/>
    <property type="project" value="TreeGrafter"/>
</dbReference>
<sequence length="447" mass="51015">MMRRRRKLCTRGILMPNSRFPQQVAQSTSSAVNVEVDTTTSLLGPGTSGPGGDNEDIMVHGEPIPPQILAEIFMRIDRKMTVGCICPMVCRRWHNVLSAAGFWIDYMRRRSRIIPPPALRSEQLLNMKKVCLKQPFERNLIGNPSGEKNFHGWTVLDNGGDRIIIERPPLNCSANLHDEIPVAFVTSYGWGTMRYVVDLWEEGIEAAFLDTYRPPITVSEYFTCRRDCAAVYALQVELVPDGQEKRISNNVVPRDHWGDDLPEQQDVTTNKSVAQIHRMEQWSSAEWQRVEHTFEDYPVGIRFVVFEHSGKDLQFWAGHYGSKMAKASVIVHFGDGHKRTSTTIKEGMDRALNEADSAQVEDIVQTEVLHEMRTDIRAEVVSEIRDELRQIREMMADIVSEFNASVQQVLEETMTMIRSIKEMIISTQSTSAPKEEAEQDFEERKLC</sequence>
<reference evidence="3" key="1">
    <citation type="journal article" date="2011" name="Genome Res.">
        <title>Deep small RNA sequencing from the nematode Ascaris reveals conservation, functional diversification, and novel developmental profiles.</title>
        <authorList>
            <person name="Wang J."/>
            <person name="Czech B."/>
            <person name="Crunk A."/>
            <person name="Wallace A."/>
            <person name="Mitreva M."/>
            <person name="Hannon G.J."/>
            <person name="Davis R.E."/>
        </authorList>
    </citation>
    <scope>NUCLEOTIDE SEQUENCE</scope>
</reference>
<feature type="region of interest" description="Disordered" evidence="1">
    <location>
        <begin position="427"/>
        <end position="447"/>
    </location>
</feature>